<sequence>MQREIKWFERVKDLLPEDLVISRNAEGKTAHELFIENHEEMVKSGRDQLMEIGKTCSGLLAAVVFTTSFTAPGGNDSDSCSTGSSKNNMTNTGGNHLVGFKLLAHAYTIGLSLATCSLILFLSFLGSSYRTEAFRNLLPTKYILAGVSFVFSLLAFMVAFICNVYLSIYRGGTSKAMNLIPLILELTGFPFLCVVTLFIGGFGLKFSSSILKVFHR</sequence>
<gene>
    <name evidence="1" type="ORF">IHE45_02G031900</name>
</gene>
<dbReference type="EMBL" id="CM037012">
    <property type="protein sequence ID" value="KAH7690215.1"/>
    <property type="molecule type" value="Genomic_DNA"/>
</dbReference>
<evidence type="ECO:0000313" key="1">
    <source>
        <dbReference type="EMBL" id="KAH7690215.1"/>
    </source>
</evidence>
<dbReference type="Proteomes" id="UP000827976">
    <property type="component" value="Chromosome 2"/>
</dbReference>
<evidence type="ECO:0000313" key="2">
    <source>
        <dbReference type="Proteomes" id="UP000827976"/>
    </source>
</evidence>
<proteinExistence type="predicted"/>
<reference evidence="2" key="1">
    <citation type="journal article" date="2022" name="Nat. Commun.">
        <title>Chromosome evolution and the genetic basis of agronomically important traits in greater yam.</title>
        <authorList>
            <person name="Bredeson J.V."/>
            <person name="Lyons J.B."/>
            <person name="Oniyinde I.O."/>
            <person name="Okereke N.R."/>
            <person name="Kolade O."/>
            <person name="Nnabue I."/>
            <person name="Nwadili C.O."/>
            <person name="Hribova E."/>
            <person name="Parker M."/>
            <person name="Nwogha J."/>
            <person name="Shu S."/>
            <person name="Carlson J."/>
            <person name="Kariba R."/>
            <person name="Muthemba S."/>
            <person name="Knop K."/>
            <person name="Barton G.J."/>
            <person name="Sherwood A.V."/>
            <person name="Lopez-Montes A."/>
            <person name="Asiedu R."/>
            <person name="Jamnadass R."/>
            <person name="Muchugi A."/>
            <person name="Goodstein D."/>
            <person name="Egesi C.N."/>
            <person name="Featherston J."/>
            <person name="Asfaw A."/>
            <person name="Simpson G.G."/>
            <person name="Dolezel J."/>
            <person name="Hendre P.S."/>
            <person name="Van Deynze A."/>
            <person name="Kumar P.L."/>
            <person name="Obidiegwu J.E."/>
            <person name="Bhattacharjee R."/>
            <person name="Rokhsar D.S."/>
        </authorList>
    </citation>
    <scope>NUCLEOTIDE SEQUENCE [LARGE SCALE GENOMIC DNA]</scope>
    <source>
        <strain evidence="2">cv. TDa95/00328</strain>
    </source>
</reference>
<comment type="caution">
    <text evidence="1">The sequence shown here is derived from an EMBL/GenBank/DDBJ whole genome shotgun (WGS) entry which is preliminary data.</text>
</comment>
<protein>
    <submittedName>
        <fullName evidence="1">Caskin/Ankyrin repeat-containing protein</fullName>
    </submittedName>
</protein>
<organism evidence="1 2">
    <name type="scientific">Dioscorea alata</name>
    <name type="common">Purple yam</name>
    <dbReference type="NCBI Taxonomy" id="55571"/>
    <lineage>
        <taxon>Eukaryota</taxon>
        <taxon>Viridiplantae</taxon>
        <taxon>Streptophyta</taxon>
        <taxon>Embryophyta</taxon>
        <taxon>Tracheophyta</taxon>
        <taxon>Spermatophyta</taxon>
        <taxon>Magnoliopsida</taxon>
        <taxon>Liliopsida</taxon>
        <taxon>Dioscoreales</taxon>
        <taxon>Dioscoreaceae</taxon>
        <taxon>Dioscorea</taxon>
    </lineage>
</organism>
<accession>A0ACB7WQ10</accession>
<keyword evidence="2" id="KW-1185">Reference proteome</keyword>
<name>A0ACB7WQ10_DIOAL</name>